<evidence type="ECO:0000256" key="5">
    <source>
        <dbReference type="ARBA" id="ARBA00023136"/>
    </source>
</evidence>
<protein>
    <recommendedName>
        <fullName evidence="6">Probable inorganic carbon transporter subunit DabA</fullName>
    </recommendedName>
</protein>
<keyword evidence="5 6" id="KW-0472">Membrane</keyword>
<keyword evidence="8" id="KW-1185">Reference proteome</keyword>
<evidence type="ECO:0000256" key="4">
    <source>
        <dbReference type="ARBA" id="ARBA00022833"/>
    </source>
</evidence>
<accession>A0A2S9WXT5</accession>
<dbReference type="HAMAP" id="MF_01871">
    <property type="entry name" value="DabA"/>
    <property type="match status" value="1"/>
</dbReference>
<dbReference type="EMBL" id="MQUC01000003">
    <property type="protein sequence ID" value="PRP68196.1"/>
    <property type="molecule type" value="Genomic_DNA"/>
</dbReference>
<keyword evidence="1 6" id="KW-0813">Transport</keyword>
<feature type="binding site" evidence="6">
    <location>
        <position position="291"/>
    </location>
    <ligand>
        <name>Zn(2+)</name>
        <dbReference type="ChEBI" id="CHEBI:29105"/>
    </ligand>
</feature>
<dbReference type="GO" id="GO:0005886">
    <property type="term" value="C:plasma membrane"/>
    <property type="evidence" value="ECO:0007669"/>
    <property type="project" value="UniProtKB-SubCell"/>
</dbReference>
<evidence type="ECO:0000256" key="6">
    <source>
        <dbReference type="HAMAP-Rule" id="MF_01871"/>
    </source>
</evidence>
<name>A0A2S9WXT5_9FLAO</name>
<dbReference type="PANTHER" id="PTHR38344:SF1">
    <property type="entry name" value="INORGANIC CARBON TRANSPORTER SUBUNIT DABA-RELATED"/>
    <property type="match status" value="1"/>
</dbReference>
<dbReference type="PANTHER" id="PTHR38344">
    <property type="entry name" value="UPF0753 PROTEIN AQ_863"/>
    <property type="match status" value="1"/>
</dbReference>
<organism evidence="7 8">
    <name type="scientific">Nonlabens agnitus</name>
    <dbReference type="NCBI Taxonomy" id="870484"/>
    <lineage>
        <taxon>Bacteria</taxon>
        <taxon>Pseudomonadati</taxon>
        <taxon>Bacteroidota</taxon>
        <taxon>Flavobacteriia</taxon>
        <taxon>Flavobacteriales</taxon>
        <taxon>Flavobacteriaceae</taxon>
        <taxon>Nonlabens</taxon>
    </lineage>
</organism>
<comment type="function">
    <text evidence="6">Part of an energy-coupled inorganic carbon pump.</text>
</comment>
<dbReference type="Pfam" id="PF10070">
    <property type="entry name" value="DabA"/>
    <property type="match status" value="1"/>
</dbReference>
<gene>
    <name evidence="6" type="primary">dabA</name>
    <name evidence="7" type="ORF">BST86_14430</name>
</gene>
<reference evidence="7 8" key="1">
    <citation type="submission" date="2016-11" db="EMBL/GenBank/DDBJ databases">
        <title>Trade-off between light-utilization and light-protection in marine flavobacteria.</title>
        <authorList>
            <person name="Kumagai Y."/>
        </authorList>
    </citation>
    <scope>NUCLEOTIDE SEQUENCE [LARGE SCALE GENOMIC DNA]</scope>
    <source>
        <strain evidence="7 8">JCM 17109</strain>
    </source>
</reference>
<feature type="binding site" evidence="6">
    <location>
        <position position="484"/>
    </location>
    <ligand>
        <name>Zn(2+)</name>
        <dbReference type="ChEBI" id="CHEBI:29105"/>
    </ligand>
</feature>
<dbReference type="AlphaFoldDB" id="A0A2S9WXT5"/>
<evidence type="ECO:0000256" key="3">
    <source>
        <dbReference type="ARBA" id="ARBA00022723"/>
    </source>
</evidence>
<keyword evidence="3 6" id="KW-0479">Metal-binding</keyword>
<comment type="similarity">
    <text evidence="6">Belongs to the inorganic carbon transporter (TC 9.A.2) DabA family.</text>
</comment>
<comment type="subunit">
    <text evidence="6">Forms a complex with DabB.</text>
</comment>
<proteinExistence type="inferred from homology"/>
<dbReference type="RefSeq" id="WP_105983867.1">
    <property type="nucleotide sequence ID" value="NZ_MQUC01000003.1"/>
</dbReference>
<feature type="binding site" evidence="6">
    <location>
        <position position="293"/>
    </location>
    <ligand>
        <name>Zn(2+)</name>
        <dbReference type="ChEBI" id="CHEBI:29105"/>
    </ligand>
</feature>
<comment type="caution">
    <text evidence="7">The sequence shown here is derived from an EMBL/GenBank/DDBJ whole genome shotgun (WGS) entry which is preliminary data.</text>
</comment>
<evidence type="ECO:0000313" key="7">
    <source>
        <dbReference type="EMBL" id="PRP68196.1"/>
    </source>
</evidence>
<keyword evidence="4 6" id="KW-0862">Zinc</keyword>
<feature type="binding site" evidence="6">
    <location>
        <position position="469"/>
    </location>
    <ligand>
        <name>Zn(2+)</name>
        <dbReference type="ChEBI" id="CHEBI:29105"/>
    </ligand>
</feature>
<keyword evidence="2 6" id="KW-1003">Cell membrane</keyword>
<evidence type="ECO:0000313" key="8">
    <source>
        <dbReference type="Proteomes" id="UP000239532"/>
    </source>
</evidence>
<dbReference type="Proteomes" id="UP000239532">
    <property type="component" value="Unassembled WGS sequence"/>
</dbReference>
<dbReference type="OrthoDB" id="9805101at2"/>
<dbReference type="GO" id="GO:0008270">
    <property type="term" value="F:zinc ion binding"/>
    <property type="evidence" value="ECO:0007669"/>
    <property type="project" value="UniProtKB-UniRule"/>
</dbReference>
<evidence type="ECO:0000256" key="2">
    <source>
        <dbReference type="ARBA" id="ARBA00022475"/>
    </source>
</evidence>
<comment type="cofactor">
    <cofactor evidence="6">
        <name>Zn(2+)</name>
        <dbReference type="ChEBI" id="CHEBI:29105"/>
    </cofactor>
</comment>
<sequence>MKVSTFKEQIEQASKVIGHTWPLYSFVTSNPLSGYEDIAFAKAIQKAQKALQANLYPDYQMLSKAYDQGLIETAELEAQLREHHITLSPTECLDLLSKPHTRKKSKKIAQLDQQMSKWLAAFMDEGLAEWSMPFREKGFYQAWKKLLPYEKGSIQYPKELPQTSEEALESVLAFYNVEDYEQIFSQHLAALPGWTGYINHRNHYQTEWQQAYPITNQDYLAVRLLTAQAMQMPLLNTNVGEVYTDQWHAVNLAFLKAWEHSYQNKLVATLQESDSDSKPEAKTPDAQFVFCIDTRSEQIRRHIEAAGDYETFGYAGFFGIAMDYQDEEQGINRKSCPPIVPSAYTVRETARPQQSEKFEKRKKSLERTGFHKYFLTRMKNMLPSAFGFVEGAGALYGGALLGRTALPRTLYKKKQQQETHEHFCDTAMVTNDKDHQHPVDTLEKAKILKGAFELMGWADLAPVIILAGHGSHTANNPFGSSLDCGACAASPGRNNARLLAQIGNDPAVRNVMDLEFDIQITDKTIFIAAEHNTTTDEIILFDSHVPETHKNDVSQIKADLKIVQENATKSRLKVNANATTLAETKANDWSETRPEWGLAKNAGFIIGHRSLTKSHNLDGRCFLHSYNWEQDETGAALETIMQGPMTVTQWINNHYYFSTVSNKKLGGGTKVFHNVTGHYGVVEGNGGDLKMGLPLESVNATDQDNYHEPLRLSVIIQSPLERVEKILANNERLKGLIENQWIHLLVMDPSKNDSLFKYDAITNWFKMTNQYANQKMEVSVPI</sequence>
<dbReference type="InterPro" id="IPR018752">
    <property type="entry name" value="DabA"/>
</dbReference>
<evidence type="ECO:0000256" key="1">
    <source>
        <dbReference type="ARBA" id="ARBA00022448"/>
    </source>
</evidence>
<comment type="subcellular location">
    <subcellularLocation>
        <location evidence="6">Cell membrane</location>
        <topology evidence="6">Peripheral membrane protein</topology>
    </subcellularLocation>
</comment>